<evidence type="ECO:0000313" key="3">
    <source>
        <dbReference type="Proteomes" id="UP000472260"/>
    </source>
</evidence>
<dbReference type="Ensembl" id="ENSSANT00000008441.1">
    <property type="protein sequence ID" value="ENSSANP00000007857.1"/>
    <property type="gene ID" value="ENSSANG00000004486.1"/>
</dbReference>
<sequence>MKPFSIVLTRTLKPLITENIIDVLAAASYMQMFAVANTCSEFMKSSILWNSASSGAGGHASCTLAPVDALSLSPVSSECSVPERPIPVCRESRRKRKGFASPQLASSTSPQVPNPSPSSSSFPESSTQALEPSLTFSWTYPFGVDRRFASDKSKLPEGLLEPSEGGQDSSGRALVEYLACEGPR</sequence>
<dbReference type="Proteomes" id="UP000472260">
    <property type="component" value="Unassembled WGS sequence"/>
</dbReference>
<feature type="region of interest" description="Disordered" evidence="1">
    <location>
        <begin position="91"/>
        <end position="126"/>
    </location>
</feature>
<protein>
    <submittedName>
        <fullName evidence="2">Zinc finger and BTB domain containing 44</fullName>
    </submittedName>
</protein>
<evidence type="ECO:0000256" key="1">
    <source>
        <dbReference type="SAM" id="MobiDB-lite"/>
    </source>
</evidence>
<reference evidence="2" key="2">
    <citation type="submission" date="2025-09" db="UniProtKB">
        <authorList>
            <consortium name="Ensembl"/>
        </authorList>
    </citation>
    <scope>IDENTIFICATION</scope>
</reference>
<reference evidence="2" key="1">
    <citation type="submission" date="2025-08" db="UniProtKB">
        <authorList>
            <consortium name="Ensembl"/>
        </authorList>
    </citation>
    <scope>IDENTIFICATION</scope>
</reference>
<organism evidence="2 3">
    <name type="scientific">Sinocyclocheilus anshuiensis</name>
    <dbReference type="NCBI Taxonomy" id="1608454"/>
    <lineage>
        <taxon>Eukaryota</taxon>
        <taxon>Metazoa</taxon>
        <taxon>Chordata</taxon>
        <taxon>Craniata</taxon>
        <taxon>Vertebrata</taxon>
        <taxon>Euteleostomi</taxon>
        <taxon>Actinopterygii</taxon>
        <taxon>Neopterygii</taxon>
        <taxon>Teleostei</taxon>
        <taxon>Ostariophysi</taxon>
        <taxon>Cypriniformes</taxon>
        <taxon>Cyprinidae</taxon>
        <taxon>Cyprininae</taxon>
        <taxon>Sinocyclocheilus</taxon>
    </lineage>
</organism>
<proteinExistence type="predicted"/>
<keyword evidence="3" id="KW-1185">Reference proteome</keyword>
<feature type="compositionally biased region" description="Low complexity" evidence="1">
    <location>
        <begin position="106"/>
        <end position="126"/>
    </location>
</feature>
<evidence type="ECO:0000313" key="2">
    <source>
        <dbReference type="Ensembl" id="ENSSANP00000007857.1"/>
    </source>
</evidence>
<dbReference type="AlphaFoldDB" id="A0A671KKE9"/>
<accession>A0A671KKE9</accession>
<name>A0A671KKE9_9TELE</name>